<comment type="subcellular location">
    <subcellularLocation>
        <location evidence="1">Nucleus</location>
    </subcellularLocation>
</comment>
<feature type="region of interest" description="Disordered" evidence="4">
    <location>
        <begin position="1"/>
        <end position="278"/>
    </location>
</feature>
<comment type="caution">
    <text evidence="5">The sequence shown here is derived from an EMBL/GenBank/DDBJ whole genome shotgun (WGS) entry which is preliminary data.</text>
</comment>
<feature type="compositionally biased region" description="Low complexity" evidence="4">
    <location>
        <begin position="1"/>
        <end position="11"/>
    </location>
</feature>
<dbReference type="Proteomes" id="UP000077521">
    <property type="component" value="Unassembled WGS sequence"/>
</dbReference>
<feature type="compositionally biased region" description="Low complexity" evidence="4">
    <location>
        <begin position="148"/>
        <end position="157"/>
    </location>
</feature>
<feature type="compositionally biased region" description="Low complexity" evidence="4">
    <location>
        <begin position="238"/>
        <end position="249"/>
    </location>
</feature>
<feature type="compositionally biased region" description="Low complexity" evidence="4">
    <location>
        <begin position="755"/>
        <end position="765"/>
    </location>
</feature>
<reference evidence="5" key="2">
    <citation type="journal article" date="2019" name="IMA Fungus">
        <title>Genome sequencing and comparison of five Tilletia species to identify candidate genes for the detection of regulated species infecting wheat.</title>
        <authorList>
            <person name="Nguyen H.D.T."/>
            <person name="Sultana T."/>
            <person name="Kesanakurti P."/>
            <person name="Hambleton S."/>
        </authorList>
    </citation>
    <scope>NUCLEOTIDE SEQUENCE</scope>
    <source>
        <strain evidence="5">DAOMC 236416</strain>
    </source>
</reference>
<evidence type="ECO:0000256" key="2">
    <source>
        <dbReference type="ARBA" id="ARBA00022763"/>
    </source>
</evidence>
<evidence type="ECO:0000256" key="1">
    <source>
        <dbReference type="ARBA" id="ARBA00004123"/>
    </source>
</evidence>
<feature type="compositionally biased region" description="Low complexity" evidence="4">
    <location>
        <begin position="165"/>
        <end position="188"/>
    </location>
</feature>
<feature type="compositionally biased region" description="Pro residues" evidence="4">
    <location>
        <begin position="12"/>
        <end position="23"/>
    </location>
</feature>
<feature type="compositionally biased region" description="Gly residues" evidence="4">
    <location>
        <begin position="576"/>
        <end position="585"/>
    </location>
</feature>
<reference evidence="5" key="1">
    <citation type="submission" date="2016-04" db="EMBL/GenBank/DDBJ databases">
        <authorList>
            <person name="Nguyen H.D."/>
            <person name="Samba Siva P."/>
            <person name="Cullis J."/>
            <person name="Levesque C.A."/>
            <person name="Hambleton S."/>
        </authorList>
    </citation>
    <scope>NUCLEOTIDE SEQUENCE</scope>
    <source>
        <strain evidence="5">DAOMC 236416</strain>
    </source>
</reference>
<sequence length="904" mass="98425">MSQQPSPHQTQQPPPIEQPPPLPAQQQPSPHQPQQQHPAEDQPPPPQQQQPSTRHQPLPAQQQPFAEQPPPQHQPQQPLPTPPAQQQPPIEQQPQQPPPSPPLQHQPPLAQQPTPIEQPPPPPAQQQLPQQQLPLQHQPQQPPPPLPAQQQPSSHQPQQPPPTLPAQQQLPPQHQPLPAQQQPSSHQPQQPPPTLPAQQQLPPQHQPLPAQQQPSSHQPQQPPPTLPAQQQPPPQHQPLPAQQQPSSHQQPPPPQNRPKVRTTRDRSSLRTGPVLQTSKPVMCSAEAARWVRRMVETAPDIPPMASVTTAGEVFQAAAFNAMAVGALSHTELNMVKAIWSVPELRETLERQVREFKPFEDILKGGRQQVWPIQPSQKGSAAGAAAALTATTVPNPATATANRRAIENKLCDDVVAIFNREYSRAHRAVRIVSPSFEFGKTWRPDDKWVVENVSALATATPFPSVRVLLYQEALLAIGREASRREDLPGGWWALAEAMEGVLQAMATGSDAIETNWDRVLTVNADELEKRCGQLPASLGDTYCRLCDRWNPSGHRSERGAHWNWRPETAAGDDDSDGGGGGGGSGGAAAPAPAPAPPAAKAEDIRVRFHPPCCRACTYAWLSLPKSNPKRYEKVKNSLGKERIRPLDSAQMRWFGRPMLGDHENATGAWQALESDAEYEDILVGQKENELLAYMFARQAFVRRREEAAVQVAVPAAMPAMPATAPAGAVASEESDLTEPSSDKSSSSSSRPPPPSSRSAPSSSPKKIAFVPKEVIEISSSSDDSDDDVPLRLARKATESPSKGKSSSSDGSDDDVPLRLARKATESPSKGKGKGIEKDSGQTIQQRGGRASSHQGGRAAEEHMEQEISPRAAATLAVPASTSSDDAMEFEDPDDQMMWEWANMKI</sequence>
<feature type="compositionally biased region" description="Low complexity" evidence="4">
    <location>
        <begin position="196"/>
        <end position="219"/>
    </location>
</feature>
<dbReference type="GO" id="GO:0044666">
    <property type="term" value="C:MLL3/4 complex"/>
    <property type="evidence" value="ECO:0007669"/>
    <property type="project" value="TreeGrafter"/>
</dbReference>
<dbReference type="EMBL" id="LWDF02000489">
    <property type="protein sequence ID" value="KAE8246365.1"/>
    <property type="molecule type" value="Genomic_DNA"/>
</dbReference>
<feature type="compositionally biased region" description="Low complexity" evidence="4">
    <location>
        <begin position="24"/>
        <end position="37"/>
    </location>
</feature>
<feature type="region of interest" description="Disordered" evidence="4">
    <location>
        <begin position="723"/>
        <end position="890"/>
    </location>
</feature>
<proteinExistence type="predicted"/>
<feature type="compositionally biased region" description="Basic and acidic residues" evidence="4">
    <location>
        <begin position="857"/>
        <end position="866"/>
    </location>
</feature>
<evidence type="ECO:0000256" key="4">
    <source>
        <dbReference type="SAM" id="MobiDB-lite"/>
    </source>
</evidence>
<dbReference type="PANTHER" id="PTHR23196:SF1">
    <property type="entry name" value="PAX-INTERACTING PROTEIN 1"/>
    <property type="match status" value="1"/>
</dbReference>
<feature type="compositionally biased region" description="Pro residues" evidence="4">
    <location>
        <begin position="95"/>
        <end position="105"/>
    </location>
</feature>
<feature type="compositionally biased region" description="Low complexity" evidence="4">
    <location>
        <begin position="49"/>
        <end position="66"/>
    </location>
</feature>
<feature type="compositionally biased region" description="Low complexity" evidence="4">
    <location>
        <begin position="125"/>
        <end position="139"/>
    </location>
</feature>
<feature type="compositionally biased region" description="Pro residues" evidence="4">
    <location>
        <begin position="67"/>
        <end position="86"/>
    </location>
</feature>
<protein>
    <submittedName>
        <fullName evidence="5">Uncharacterized protein</fullName>
    </submittedName>
</protein>
<feature type="compositionally biased region" description="Pro residues" evidence="4">
    <location>
        <begin position="220"/>
        <end position="237"/>
    </location>
</feature>
<evidence type="ECO:0000256" key="3">
    <source>
        <dbReference type="ARBA" id="ARBA00023242"/>
    </source>
</evidence>
<keyword evidence="2" id="KW-0227">DNA damage</keyword>
<keyword evidence="3" id="KW-0539">Nucleus</keyword>
<organism evidence="5 6">
    <name type="scientific">Tilletia indica</name>
    <dbReference type="NCBI Taxonomy" id="43049"/>
    <lineage>
        <taxon>Eukaryota</taxon>
        <taxon>Fungi</taxon>
        <taxon>Dikarya</taxon>
        <taxon>Basidiomycota</taxon>
        <taxon>Ustilaginomycotina</taxon>
        <taxon>Exobasidiomycetes</taxon>
        <taxon>Tilletiales</taxon>
        <taxon>Tilletiaceae</taxon>
        <taxon>Tilletia</taxon>
    </lineage>
</organism>
<accession>A0A177TAG1</accession>
<evidence type="ECO:0000313" key="6">
    <source>
        <dbReference type="Proteomes" id="UP000077521"/>
    </source>
</evidence>
<feature type="compositionally biased region" description="Low complexity" evidence="4">
    <location>
        <begin position="106"/>
        <end position="115"/>
    </location>
</feature>
<name>A0A177TAG1_9BASI</name>
<feature type="region of interest" description="Disordered" evidence="4">
    <location>
        <begin position="552"/>
        <end position="599"/>
    </location>
</feature>
<keyword evidence="6" id="KW-1185">Reference proteome</keyword>
<dbReference type="InterPro" id="IPR051579">
    <property type="entry name" value="DDR_Transcriptional_Reg"/>
</dbReference>
<evidence type="ECO:0000313" key="5">
    <source>
        <dbReference type="EMBL" id="KAE8246365.1"/>
    </source>
</evidence>
<dbReference type="AlphaFoldDB" id="A0A177TAG1"/>
<dbReference type="GO" id="GO:0006974">
    <property type="term" value="P:DNA damage response"/>
    <property type="evidence" value="ECO:0007669"/>
    <property type="project" value="UniProtKB-KW"/>
</dbReference>
<dbReference type="PANTHER" id="PTHR23196">
    <property type="entry name" value="PAX TRANSCRIPTION ACTIVATION DOMAIN INTERACTING PROTEIN"/>
    <property type="match status" value="1"/>
</dbReference>
<gene>
    <name evidence="5" type="ORF">A4X13_0g5823</name>
</gene>